<dbReference type="AlphaFoldDB" id="A0AAE0VW65"/>
<feature type="compositionally biased region" description="Polar residues" evidence="1">
    <location>
        <begin position="22"/>
        <end position="31"/>
    </location>
</feature>
<evidence type="ECO:0000313" key="2">
    <source>
        <dbReference type="EMBL" id="KAK3591285.1"/>
    </source>
</evidence>
<evidence type="ECO:0000313" key="3">
    <source>
        <dbReference type="Proteomes" id="UP001195483"/>
    </source>
</evidence>
<protein>
    <submittedName>
        <fullName evidence="2">Uncharacterized protein</fullName>
    </submittedName>
</protein>
<name>A0AAE0VW65_9BIVA</name>
<feature type="region of interest" description="Disordered" evidence="1">
    <location>
        <begin position="1"/>
        <end position="32"/>
    </location>
</feature>
<proteinExistence type="predicted"/>
<dbReference type="Proteomes" id="UP001195483">
    <property type="component" value="Unassembled WGS sequence"/>
</dbReference>
<gene>
    <name evidence="2" type="ORF">CHS0354_004334</name>
</gene>
<accession>A0AAE0VW65</accession>
<reference evidence="2" key="1">
    <citation type="journal article" date="2021" name="Genome Biol. Evol.">
        <title>A High-Quality Reference Genome for a Parasitic Bivalve with Doubly Uniparental Inheritance (Bivalvia: Unionida).</title>
        <authorList>
            <person name="Smith C.H."/>
        </authorList>
    </citation>
    <scope>NUCLEOTIDE SEQUENCE</scope>
    <source>
        <strain evidence="2">CHS0354</strain>
    </source>
</reference>
<comment type="caution">
    <text evidence="2">The sequence shown here is derived from an EMBL/GenBank/DDBJ whole genome shotgun (WGS) entry which is preliminary data.</text>
</comment>
<reference evidence="2" key="3">
    <citation type="submission" date="2023-05" db="EMBL/GenBank/DDBJ databases">
        <authorList>
            <person name="Smith C.H."/>
        </authorList>
    </citation>
    <scope>NUCLEOTIDE SEQUENCE</scope>
    <source>
        <strain evidence="2">CHS0354</strain>
        <tissue evidence="2">Mantle</tissue>
    </source>
</reference>
<feature type="compositionally biased region" description="Basic and acidic residues" evidence="1">
    <location>
        <begin position="51"/>
        <end position="65"/>
    </location>
</feature>
<evidence type="ECO:0000256" key="1">
    <source>
        <dbReference type="SAM" id="MobiDB-lite"/>
    </source>
</evidence>
<organism evidence="2 3">
    <name type="scientific">Potamilus streckersoni</name>
    <dbReference type="NCBI Taxonomy" id="2493646"/>
    <lineage>
        <taxon>Eukaryota</taxon>
        <taxon>Metazoa</taxon>
        <taxon>Spiralia</taxon>
        <taxon>Lophotrochozoa</taxon>
        <taxon>Mollusca</taxon>
        <taxon>Bivalvia</taxon>
        <taxon>Autobranchia</taxon>
        <taxon>Heteroconchia</taxon>
        <taxon>Palaeoheterodonta</taxon>
        <taxon>Unionida</taxon>
        <taxon>Unionoidea</taxon>
        <taxon>Unionidae</taxon>
        <taxon>Ambleminae</taxon>
        <taxon>Lampsilini</taxon>
        <taxon>Potamilus</taxon>
    </lineage>
</organism>
<feature type="compositionally biased region" description="Basic and acidic residues" evidence="1">
    <location>
        <begin position="1"/>
        <end position="11"/>
    </location>
</feature>
<reference evidence="2" key="2">
    <citation type="journal article" date="2021" name="Genome Biol. Evol.">
        <title>Developing a high-quality reference genome for a parasitic bivalve with doubly uniparental inheritance (Bivalvia: Unionida).</title>
        <authorList>
            <person name="Smith C.H."/>
        </authorList>
    </citation>
    <scope>NUCLEOTIDE SEQUENCE</scope>
    <source>
        <strain evidence="2">CHS0354</strain>
        <tissue evidence="2">Mantle</tissue>
    </source>
</reference>
<dbReference type="EMBL" id="JAEAOA010000326">
    <property type="protein sequence ID" value="KAK3591285.1"/>
    <property type="molecule type" value="Genomic_DNA"/>
</dbReference>
<keyword evidence="3" id="KW-1185">Reference proteome</keyword>
<feature type="compositionally biased region" description="Polar residues" evidence="1">
    <location>
        <begin position="70"/>
        <end position="80"/>
    </location>
</feature>
<feature type="region of interest" description="Disordered" evidence="1">
    <location>
        <begin position="49"/>
        <end position="80"/>
    </location>
</feature>
<sequence length="80" mass="9637">MLRENKEDLNKNRRRHPKTHPDGTTPTNTRKSGYLKYAWTNWRWRSIAKAGRMEQDEEKRKEQEKKIKRNPTSPNAKTCL</sequence>